<name>A0A1W1WKR5_SULTA</name>
<dbReference type="RefSeq" id="WP_020373524.1">
    <property type="nucleotide sequence ID" value="NZ_FWWY01000001.1"/>
</dbReference>
<gene>
    <name evidence="2" type="ORF">SAMN00768000_3092</name>
</gene>
<feature type="domain" description="Ribbon-helix-helix protein CopG" evidence="1">
    <location>
        <begin position="4"/>
        <end position="43"/>
    </location>
</feature>
<organism evidence="2 3">
    <name type="scientific">Sulfobacillus thermosulfidooxidans (strain DSM 9293 / VKM B-1269 / AT-1)</name>
    <dbReference type="NCBI Taxonomy" id="929705"/>
    <lineage>
        <taxon>Bacteria</taxon>
        <taxon>Bacillati</taxon>
        <taxon>Bacillota</taxon>
        <taxon>Clostridia</taxon>
        <taxon>Eubacteriales</taxon>
        <taxon>Clostridiales Family XVII. Incertae Sedis</taxon>
        <taxon>Sulfobacillus</taxon>
    </lineage>
</organism>
<dbReference type="Pfam" id="PF01402">
    <property type="entry name" value="RHH_1"/>
    <property type="match status" value="1"/>
</dbReference>
<dbReference type="AlphaFoldDB" id="A0A1W1WKR5"/>
<keyword evidence="3" id="KW-1185">Reference proteome</keyword>
<dbReference type="InterPro" id="IPR002145">
    <property type="entry name" value="CopG"/>
</dbReference>
<proteinExistence type="predicted"/>
<evidence type="ECO:0000313" key="3">
    <source>
        <dbReference type="Proteomes" id="UP000192660"/>
    </source>
</evidence>
<dbReference type="Proteomes" id="UP000192660">
    <property type="component" value="Unassembled WGS sequence"/>
</dbReference>
<evidence type="ECO:0000313" key="2">
    <source>
        <dbReference type="EMBL" id="SMC06904.1"/>
    </source>
</evidence>
<reference evidence="3" key="1">
    <citation type="submission" date="2017-04" db="EMBL/GenBank/DDBJ databases">
        <authorList>
            <person name="Varghese N."/>
            <person name="Submissions S."/>
        </authorList>
    </citation>
    <scope>NUCLEOTIDE SEQUENCE [LARGE SCALE GENOMIC DNA]</scope>
    <source>
        <strain evidence="3">DSM 9293</strain>
    </source>
</reference>
<accession>A0A1W1WKR5</accession>
<protein>
    <submittedName>
        <fullName evidence="2">Ribbon-helix-helix protein, copG family</fullName>
    </submittedName>
</protein>
<sequence>MDEQVTLRLPRLLADRIDRYAEERKLTRSDAMRALLVSGLDREGLHEMIQSLLNEAIQKLTHKVSDQVAQTVLVAAGRSPEDAAAVVRKVVQP</sequence>
<dbReference type="GO" id="GO:0006355">
    <property type="term" value="P:regulation of DNA-templated transcription"/>
    <property type="evidence" value="ECO:0007669"/>
    <property type="project" value="InterPro"/>
</dbReference>
<evidence type="ECO:0000259" key="1">
    <source>
        <dbReference type="Pfam" id="PF01402"/>
    </source>
</evidence>
<dbReference type="EMBL" id="FWWY01000001">
    <property type="protein sequence ID" value="SMC06904.1"/>
    <property type="molecule type" value="Genomic_DNA"/>
</dbReference>